<evidence type="ECO:0000313" key="1">
    <source>
        <dbReference type="EMBL" id="GAG82338.1"/>
    </source>
</evidence>
<name>X1BDY3_9ZZZZ</name>
<comment type="caution">
    <text evidence="1">The sequence shown here is derived from an EMBL/GenBank/DDBJ whole genome shotgun (WGS) entry which is preliminary data.</text>
</comment>
<dbReference type="EMBL" id="BART01011226">
    <property type="protein sequence ID" value="GAG82338.1"/>
    <property type="molecule type" value="Genomic_DNA"/>
</dbReference>
<accession>X1BDY3</accession>
<reference evidence="1" key="1">
    <citation type="journal article" date="2014" name="Front. Microbiol.">
        <title>High frequency of phylogenetically diverse reductive dehalogenase-homologous genes in deep subseafloor sedimentary metagenomes.</title>
        <authorList>
            <person name="Kawai M."/>
            <person name="Futagami T."/>
            <person name="Toyoda A."/>
            <person name="Takaki Y."/>
            <person name="Nishi S."/>
            <person name="Hori S."/>
            <person name="Arai W."/>
            <person name="Tsubouchi T."/>
            <person name="Morono Y."/>
            <person name="Uchiyama I."/>
            <person name="Ito T."/>
            <person name="Fujiyama A."/>
            <person name="Inagaki F."/>
            <person name="Takami H."/>
        </authorList>
    </citation>
    <scope>NUCLEOTIDE SEQUENCE</scope>
    <source>
        <strain evidence="1">Expedition CK06-06</strain>
    </source>
</reference>
<dbReference type="AlphaFoldDB" id="X1BDY3"/>
<gene>
    <name evidence="1" type="ORF">S01H4_24014</name>
</gene>
<sequence length="124" mass="13363">MKSVNNETHTALSHGISIKNFTSTNRIRNPIIGVKLVKKFSPPSSSAFLISAKASPIALSTSFIAFKTIGKSNTIIKANIIIKNVLSEALVLDSKRRTTIYIIKATIIVASINHIIKKIGSTSS</sequence>
<proteinExistence type="predicted"/>
<protein>
    <submittedName>
        <fullName evidence="1">Uncharacterized protein</fullName>
    </submittedName>
</protein>
<organism evidence="1">
    <name type="scientific">marine sediment metagenome</name>
    <dbReference type="NCBI Taxonomy" id="412755"/>
    <lineage>
        <taxon>unclassified sequences</taxon>
        <taxon>metagenomes</taxon>
        <taxon>ecological metagenomes</taxon>
    </lineage>
</organism>